<feature type="transmembrane region" description="Helical" evidence="8">
    <location>
        <begin position="311"/>
        <end position="336"/>
    </location>
</feature>
<evidence type="ECO:0000313" key="10">
    <source>
        <dbReference type="RefSeq" id="XP_028141989.1"/>
    </source>
</evidence>
<protein>
    <submittedName>
        <fullName evidence="10">Uncharacterized protein LOC114335904</fullName>
    </submittedName>
</protein>
<organism evidence="10">
    <name type="scientific">Diabrotica virgifera virgifera</name>
    <name type="common">western corn rootworm</name>
    <dbReference type="NCBI Taxonomy" id="50390"/>
    <lineage>
        <taxon>Eukaryota</taxon>
        <taxon>Metazoa</taxon>
        <taxon>Ecdysozoa</taxon>
        <taxon>Arthropoda</taxon>
        <taxon>Hexapoda</taxon>
        <taxon>Insecta</taxon>
        <taxon>Pterygota</taxon>
        <taxon>Neoptera</taxon>
        <taxon>Endopterygota</taxon>
        <taxon>Coleoptera</taxon>
        <taxon>Polyphaga</taxon>
        <taxon>Cucujiformia</taxon>
        <taxon>Chrysomeloidea</taxon>
        <taxon>Chrysomelidae</taxon>
        <taxon>Galerucinae</taxon>
        <taxon>Diabroticina</taxon>
        <taxon>Diabroticites</taxon>
        <taxon>Diabrotica</taxon>
    </lineage>
</organism>
<evidence type="ECO:0000256" key="3">
    <source>
        <dbReference type="ARBA" id="ARBA00022692"/>
    </source>
</evidence>
<evidence type="ECO:0000256" key="8">
    <source>
        <dbReference type="SAM" id="Phobius"/>
    </source>
</evidence>
<keyword evidence="6" id="KW-0675">Receptor</keyword>
<evidence type="ECO:0000256" key="6">
    <source>
        <dbReference type="ARBA" id="ARBA00023170"/>
    </source>
</evidence>
<comment type="subcellular location">
    <subcellularLocation>
        <location evidence="1">Cell membrane</location>
        <topology evidence="1">Multi-pass membrane protein</topology>
    </subcellularLocation>
</comment>
<feature type="transmembrane region" description="Helical" evidence="8">
    <location>
        <begin position="385"/>
        <end position="403"/>
    </location>
</feature>
<name>A0A6P7FZG5_DIAVI</name>
<reference evidence="10" key="1">
    <citation type="submission" date="2025-08" db="UniProtKB">
        <authorList>
            <consortium name="RefSeq"/>
        </authorList>
    </citation>
    <scope>IDENTIFICATION</scope>
    <source>
        <tissue evidence="10">Whole insect</tissue>
    </source>
</reference>
<dbReference type="GO" id="GO:0005886">
    <property type="term" value="C:plasma membrane"/>
    <property type="evidence" value="ECO:0007669"/>
    <property type="project" value="UniProtKB-SubCell"/>
</dbReference>
<dbReference type="InterPro" id="IPR052192">
    <property type="entry name" value="Insect_Ionotropic_Sensory_Rcpt"/>
</dbReference>
<dbReference type="RefSeq" id="XP_028141989.1">
    <property type="nucleotide sequence ID" value="XM_028286188.1"/>
</dbReference>
<keyword evidence="4 8" id="KW-1133">Transmembrane helix</keyword>
<sequence>MNLEQIVLLLVIAGTVTAENAKIENILSKVLSIHFKKCVYYIFEKNTKLTNLPRIIDKALMISNIPMVTIQQNYSKELLKSTCREYLIYTESIKNFEKLAGIQELLDMFRPWSKMMIITSSKPNTSSNFLTTAVNEKAINLLIVTIVENVENKYFLDIITEYKVNIHVVQQNTTLEVTFEEGFNFTKVSQSGKRKWIPKFSSPIRITIFQCPPYVIIGKNNSLYGVEMTVLRESFKGLRVQYFVHNNETEEDGGMWYTTLVQLEAGQTELCICSRWPINAYKKNLEISKSLHQVCQVFVAKKPTIYPDLMFVFYTFNMVIIGPSIVLLLFFSVFLIKTEAFSNYLRDGRNIPCYGYIRILLDLMRIFTGGGVCFRFKYRLLSSKTVLICWLYTCLVFGTYYSTSITSTLAFPPVMNVVNTLQDMVRLSVPWKLSNNYFKQEFQLRNSTLYDGLANLHVVGRRIKDRTQNSAIVAKLIEHHFVSELENLPENDRRYYKVVKPCFETHESVFFVKKNSALTKLLDQTITKFVESGIARYLIIKCLNKFYGTAAHESFFSNYVENRCYTNIGMSKIIGAFIILGVGVFASILVFFIEIRYAKVAKMRKIRIQFIN</sequence>
<evidence type="ECO:0000256" key="9">
    <source>
        <dbReference type="SAM" id="SignalP"/>
    </source>
</evidence>
<accession>A0A6P7FZG5</accession>
<evidence type="ECO:0000256" key="7">
    <source>
        <dbReference type="ARBA" id="ARBA00023180"/>
    </source>
</evidence>
<dbReference type="SUPFAM" id="SSF53850">
    <property type="entry name" value="Periplasmic binding protein-like II"/>
    <property type="match status" value="1"/>
</dbReference>
<evidence type="ECO:0000256" key="1">
    <source>
        <dbReference type="ARBA" id="ARBA00004651"/>
    </source>
</evidence>
<gene>
    <name evidence="10" type="primary">LOC114335904</name>
</gene>
<evidence type="ECO:0000256" key="2">
    <source>
        <dbReference type="ARBA" id="ARBA00022475"/>
    </source>
</evidence>
<dbReference type="PANTHER" id="PTHR42643">
    <property type="entry name" value="IONOTROPIC RECEPTOR 20A-RELATED"/>
    <property type="match status" value="1"/>
</dbReference>
<evidence type="ECO:0000256" key="5">
    <source>
        <dbReference type="ARBA" id="ARBA00023136"/>
    </source>
</evidence>
<dbReference type="PANTHER" id="PTHR42643:SF35">
    <property type="entry name" value="IONOTROPIC RECEPTOR 68A, ISOFORM A"/>
    <property type="match status" value="1"/>
</dbReference>
<keyword evidence="2" id="KW-1003">Cell membrane</keyword>
<keyword evidence="7" id="KW-0325">Glycoprotein</keyword>
<feature type="chain" id="PRO_5027966817" evidence="9">
    <location>
        <begin position="19"/>
        <end position="612"/>
    </location>
</feature>
<dbReference type="AlphaFoldDB" id="A0A6P7FZG5"/>
<keyword evidence="5 8" id="KW-0472">Membrane</keyword>
<dbReference type="InParanoid" id="A0A6P7FZG5"/>
<feature type="signal peptide" evidence="9">
    <location>
        <begin position="1"/>
        <end position="18"/>
    </location>
</feature>
<proteinExistence type="predicted"/>
<keyword evidence="9" id="KW-0732">Signal</keyword>
<keyword evidence="3 8" id="KW-0812">Transmembrane</keyword>
<evidence type="ECO:0000256" key="4">
    <source>
        <dbReference type="ARBA" id="ARBA00022989"/>
    </source>
</evidence>
<feature type="transmembrane region" description="Helical" evidence="8">
    <location>
        <begin position="573"/>
        <end position="595"/>
    </location>
</feature>